<accession>A0ABV5WI03</accession>
<dbReference type="Pfam" id="PF03413">
    <property type="entry name" value="PepSY"/>
    <property type="match status" value="1"/>
</dbReference>
<keyword evidence="3" id="KW-1185">Reference proteome</keyword>
<name>A0ABV5WI03_9BACI</name>
<feature type="domain" description="PepSY" evidence="1">
    <location>
        <begin position="30"/>
        <end position="100"/>
    </location>
</feature>
<dbReference type="Proteomes" id="UP001589609">
    <property type="component" value="Unassembled WGS sequence"/>
</dbReference>
<comment type="caution">
    <text evidence="2">The sequence shown here is derived from an EMBL/GenBank/DDBJ whole genome shotgun (WGS) entry which is preliminary data.</text>
</comment>
<sequence>MNWKSLLIGMGLGVTAGYFAAVKLQQGSHLSSEKALHMAKKSFEDKGEITGSWIHMVPEVLERYNLTYDVYRGGITALIDGMQERFEFLVDAKTGTILEVIED</sequence>
<gene>
    <name evidence="2" type="ORF">ACFFMS_16665</name>
</gene>
<dbReference type="RefSeq" id="WP_129727859.1">
    <property type="nucleotide sequence ID" value="NZ_JAPCYI010000001.1"/>
</dbReference>
<evidence type="ECO:0000313" key="3">
    <source>
        <dbReference type="Proteomes" id="UP001589609"/>
    </source>
</evidence>
<protein>
    <submittedName>
        <fullName evidence="2">PepSY domain-containing protein</fullName>
    </submittedName>
</protein>
<dbReference type="EMBL" id="JBHMAF010000108">
    <property type="protein sequence ID" value="MFB9760001.1"/>
    <property type="molecule type" value="Genomic_DNA"/>
</dbReference>
<reference evidence="2 3" key="1">
    <citation type="submission" date="2024-09" db="EMBL/GenBank/DDBJ databases">
        <authorList>
            <person name="Sun Q."/>
            <person name="Mori K."/>
        </authorList>
    </citation>
    <scope>NUCLEOTIDE SEQUENCE [LARGE SCALE GENOMIC DNA]</scope>
    <source>
        <strain evidence="2 3">JCM 11201</strain>
    </source>
</reference>
<evidence type="ECO:0000313" key="2">
    <source>
        <dbReference type="EMBL" id="MFB9760001.1"/>
    </source>
</evidence>
<organism evidence="2 3">
    <name type="scientific">Ectobacillus funiculus</name>
    <dbReference type="NCBI Taxonomy" id="137993"/>
    <lineage>
        <taxon>Bacteria</taxon>
        <taxon>Bacillati</taxon>
        <taxon>Bacillota</taxon>
        <taxon>Bacilli</taxon>
        <taxon>Bacillales</taxon>
        <taxon>Bacillaceae</taxon>
        <taxon>Ectobacillus</taxon>
    </lineage>
</organism>
<proteinExistence type="predicted"/>
<dbReference type="InterPro" id="IPR025711">
    <property type="entry name" value="PepSY"/>
</dbReference>
<evidence type="ECO:0000259" key="1">
    <source>
        <dbReference type="Pfam" id="PF03413"/>
    </source>
</evidence>